<name>A0A3D8SA95_9HELO</name>
<reference evidence="2 3" key="1">
    <citation type="journal article" date="2018" name="IMA Fungus">
        <title>IMA Genome-F 9: Draft genome sequence of Annulohypoxylon stygium, Aspergillus mulundensis, Berkeleyomyces basicola (syn. Thielaviopsis basicola), Ceratocystis smalleyi, two Cercospora beticola strains, Coleophoma cylindrospora, Fusarium fracticaudum, Phialophora cf. hyalina, and Morchella septimelata.</title>
        <authorList>
            <person name="Wingfield B.D."/>
            <person name="Bills G.F."/>
            <person name="Dong Y."/>
            <person name="Huang W."/>
            <person name="Nel W.J."/>
            <person name="Swalarsk-Parry B.S."/>
            <person name="Vaghefi N."/>
            <person name="Wilken P.M."/>
            <person name="An Z."/>
            <person name="de Beer Z.W."/>
            <person name="De Vos L."/>
            <person name="Chen L."/>
            <person name="Duong T.A."/>
            <person name="Gao Y."/>
            <person name="Hammerbacher A."/>
            <person name="Kikkert J.R."/>
            <person name="Li Y."/>
            <person name="Li H."/>
            <person name="Li K."/>
            <person name="Li Q."/>
            <person name="Liu X."/>
            <person name="Ma X."/>
            <person name="Naidoo K."/>
            <person name="Pethybridge S.J."/>
            <person name="Sun J."/>
            <person name="Steenkamp E.T."/>
            <person name="van der Nest M.A."/>
            <person name="van Wyk S."/>
            <person name="Wingfield M.J."/>
            <person name="Xiong C."/>
            <person name="Yue Q."/>
            <person name="Zhang X."/>
        </authorList>
    </citation>
    <scope>NUCLEOTIDE SEQUENCE [LARGE SCALE GENOMIC DNA]</scope>
    <source>
        <strain evidence="2 3">BP5796</strain>
    </source>
</reference>
<evidence type="ECO:0000313" key="3">
    <source>
        <dbReference type="Proteomes" id="UP000256328"/>
    </source>
</evidence>
<keyword evidence="1" id="KW-0472">Membrane</keyword>
<feature type="transmembrane region" description="Helical" evidence="1">
    <location>
        <begin position="108"/>
        <end position="128"/>
    </location>
</feature>
<keyword evidence="3" id="KW-1185">Reference proteome</keyword>
<dbReference type="EMBL" id="PDLN01000006">
    <property type="protein sequence ID" value="RDW83236.1"/>
    <property type="molecule type" value="Genomic_DNA"/>
</dbReference>
<organism evidence="2 3">
    <name type="scientific">Coleophoma crateriformis</name>
    <dbReference type="NCBI Taxonomy" id="565419"/>
    <lineage>
        <taxon>Eukaryota</taxon>
        <taxon>Fungi</taxon>
        <taxon>Dikarya</taxon>
        <taxon>Ascomycota</taxon>
        <taxon>Pezizomycotina</taxon>
        <taxon>Leotiomycetes</taxon>
        <taxon>Helotiales</taxon>
        <taxon>Dermateaceae</taxon>
        <taxon>Coleophoma</taxon>
    </lineage>
</organism>
<evidence type="ECO:0000313" key="2">
    <source>
        <dbReference type="EMBL" id="RDW83236.1"/>
    </source>
</evidence>
<dbReference type="AlphaFoldDB" id="A0A3D8SA95"/>
<keyword evidence="1" id="KW-1133">Transmembrane helix</keyword>
<accession>A0A3D8SA95</accession>
<dbReference type="OrthoDB" id="4140442at2759"/>
<evidence type="ECO:0000256" key="1">
    <source>
        <dbReference type="SAM" id="Phobius"/>
    </source>
</evidence>
<sequence>MSLFSRRCLFKHRSSFNTTETLNALFALKTTSRPRLFSITARQSAASATVKHKAPKVKQASISKLRTSSIKNASQASAIARPAYQSYAAQLAQKSSPVLLYQAPSHTLYKISCYGGSVFCFAYAAWNFNAHYLNADPGLASWVPIAFGGICFLMAGVGGWLVLGPARVVHKITAVPQKAVSANGQPSLMIEVELRKMLPIPFLSARKLLVKPDEVKLPNSFSPIVSRKSASELAAERKAAEQKLKEFREYEDTHVMTRPFRHMKQGAGEFFQALRQAWTREGFWSLGVKEQRYKLDVSRGWVLDGGRALERVLTVDKRLS</sequence>
<protein>
    <submittedName>
        <fullName evidence="2">Uncharacterized protein</fullName>
    </submittedName>
</protein>
<feature type="transmembrane region" description="Helical" evidence="1">
    <location>
        <begin position="140"/>
        <end position="163"/>
    </location>
</feature>
<keyword evidence="1" id="KW-0812">Transmembrane</keyword>
<gene>
    <name evidence="2" type="ORF">BP5796_04727</name>
</gene>
<comment type="caution">
    <text evidence="2">The sequence shown here is derived from an EMBL/GenBank/DDBJ whole genome shotgun (WGS) entry which is preliminary data.</text>
</comment>
<dbReference type="Proteomes" id="UP000256328">
    <property type="component" value="Unassembled WGS sequence"/>
</dbReference>
<proteinExistence type="predicted"/>